<dbReference type="PANTHER" id="PTHR43792">
    <property type="entry name" value="GNAT FAMILY, PUTATIVE (AFU_ORTHOLOGUE AFUA_3G00765)-RELATED-RELATED"/>
    <property type="match status" value="1"/>
</dbReference>
<comment type="caution">
    <text evidence="2">The sequence shown here is derived from an EMBL/GenBank/DDBJ whole genome shotgun (WGS) entry which is preliminary data.</text>
</comment>
<evidence type="ECO:0000313" key="3">
    <source>
        <dbReference type="Proteomes" id="UP000307140"/>
    </source>
</evidence>
<sequence>MIFETERLLIRKLHINDLKGFHSLESNPNVLKFATGNVKNFKENKNELKDLIRRYQLPYNNFWIYAVVLKENNNFIGTVALVKDGIDDEIGYRFIEAYWKNGFATELCNGLIAYCKQLGIPKLVGYVVDENIASAKILKRLNFKVVKHFISENMQMPETKYELFL</sequence>
<evidence type="ECO:0000313" key="2">
    <source>
        <dbReference type="EMBL" id="TMM31402.1"/>
    </source>
</evidence>
<reference evidence="2 3" key="1">
    <citation type="submission" date="2019-05" db="EMBL/GenBank/DDBJ databases">
        <title>Polaribacter aestuariivivens sp. nov., isolated from a tidal flat.</title>
        <authorList>
            <person name="Yoon J.-H."/>
        </authorList>
    </citation>
    <scope>NUCLEOTIDE SEQUENCE [LARGE SCALE GENOMIC DNA]</scope>
    <source>
        <strain evidence="2 3">DBTF-3</strain>
    </source>
</reference>
<accession>A0A5S3N8P3</accession>
<dbReference type="EMBL" id="VANR01000002">
    <property type="protein sequence ID" value="TMM31402.1"/>
    <property type="molecule type" value="Genomic_DNA"/>
</dbReference>
<organism evidence="2 3">
    <name type="scientific">Polaribacter aestuariivivens</name>
    <dbReference type="NCBI Taxonomy" id="2304626"/>
    <lineage>
        <taxon>Bacteria</taxon>
        <taxon>Pseudomonadati</taxon>
        <taxon>Bacteroidota</taxon>
        <taxon>Flavobacteriia</taxon>
        <taxon>Flavobacteriales</taxon>
        <taxon>Flavobacteriaceae</taxon>
    </lineage>
</organism>
<dbReference type="GO" id="GO:0016747">
    <property type="term" value="F:acyltransferase activity, transferring groups other than amino-acyl groups"/>
    <property type="evidence" value="ECO:0007669"/>
    <property type="project" value="InterPro"/>
</dbReference>
<keyword evidence="2" id="KW-0808">Transferase</keyword>
<name>A0A5S3N8P3_9FLAO</name>
<dbReference type="InterPro" id="IPR051531">
    <property type="entry name" value="N-acetyltransferase"/>
</dbReference>
<dbReference type="PROSITE" id="PS51186">
    <property type="entry name" value="GNAT"/>
    <property type="match status" value="1"/>
</dbReference>
<feature type="domain" description="N-acetyltransferase" evidence="1">
    <location>
        <begin position="8"/>
        <end position="165"/>
    </location>
</feature>
<dbReference type="Pfam" id="PF13302">
    <property type="entry name" value="Acetyltransf_3"/>
    <property type="match status" value="1"/>
</dbReference>
<dbReference type="Gene3D" id="3.40.630.30">
    <property type="match status" value="1"/>
</dbReference>
<gene>
    <name evidence="2" type="ORF">FDT66_05405</name>
</gene>
<keyword evidence="3" id="KW-1185">Reference proteome</keyword>
<dbReference type="Proteomes" id="UP000307140">
    <property type="component" value="Unassembled WGS sequence"/>
</dbReference>
<dbReference type="InterPro" id="IPR016181">
    <property type="entry name" value="Acyl_CoA_acyltransferase"/>
</dbReference>
<dbReference type="SUPFAM" id="SSF55729">
    <property type="entry name" value="Acyl-CoA N-acyltransferases (Nat)"/>
    <property type="match status" value="1"/>
</dbReference>
<evidence type="ECO:0000259" key="1">
    <source>
        <dbReference type="PROSITE" id="PS51186"/>
    </source>
</evidence>
<dbReference type="AlphaFoldDB" id="A0A5S3N8P3"/>
<dbReference type="RefSeq" id="WP_138535129.1">
    <property type="nucleotide sequence ID" value="NZ_VANR01000002.1"/>
</dbReference>
<proteinExistence type="predicted"/>
<dbReference type="OrthoDB" id="9788916at2"/>
<protein>
    <submittedName>
        <fullName evidence="2">GNAT family N-acetyltransferase</fullName>
    </submittedName>
</protein>
<dbReference type="PANTHER" id="PTHR43792:SF1">
    <property type="entry name" value="N-ACETYLTRANSFERASE DOMAIN-CONTAINING PROTEIN"/>
    <property type="match status" value="1"/>
</dbReference>
<dbReference type="InterPro" id="IPR000182">
    <property type="entry name" value="GNAT_dom"/>
</dbReference>